<evidence type="ECO:0000256" key="1">
    <source>
        <dbReference type="SAM" id="MobiDB-lite"/>
    </source>
</evidence>
<reference evidence="2 3" key="1">
    <citation type="submission" date="2024-11" db="EMBL/GenBank/DDBJ databases">
        <title>Chromosome-level genome assembly of the freshwater bivalve Anodonta woodiana.</title>
        <authorList>
            <person name="Chen X."/>
        </authorList>
    </citation>
    <scope>NUCLEOTIDE SEQUENCE [LARGE SCALE GENOMIC DNA]</scope>
    <source>
        <strain evidence="2">MN2024</strain>
        <tissue evidence="2">Gills</tissue>
    </source>
</reference>
<dbReference type="AlphaFoldDB" id="A0ABD3WL99"/>
<protein>
    <recommendedName>
        <fullName evidence="4">MULE transposase domain-containing protein</fullName>
    </recommendedName>
</protein>
<organism evidence="2 3">
    <name type="scientific">Sinanodonta woodiana</name>
    <name type="common">Chinese pond mussel</name>
    <name type="synonym">Anodonta woodiana</name>
    <dbReference type="NCBI Taxonomy" id="1069815"/>
    <lineage>
        <taxon>Eukaryota</taxon>
        <taxon>Metazoa</taxon>
        <taxon>Spiralia</taxon>
        <taxon>Lophotrochozoa</taxon>
        <taxon>Mollusca</taxon>
        <taxon>Bivalvia</taxon>
        <taxon>Autobranchia</taxon>
        <taxon>Heteroconchia</taxon>
        <taxon>Palaeoheterodonta</taxon>
        <taxon>Unionida</taxon>
        <taxon>Unionoidea</taxon>
        <taxon>Unionidae</taxon>
        <taxon>Unioninae</taxon>
        <taxon>Sinanodonta</taxon>
    </lineage>
</organism>
<feature type="region of interest" description="Disordered" evidence="1">
    <location>
        <begin position="289"/>
        <end position="322"/>
    </location>
</feature>
<evidence type="ECO:0008006" key="4">
    <source>
        <dbReference type="Google" id="ProtNLM"/>
    </source>
</evidence>
<proteinExistence type="predicted"/>
<comment type="caution">
    <text evidence="2">The sequence shown here is derived from an EMBL/GenBank/DDBJ whole genome shotgun (WGS) entry which is preliminary data.</text>
</comment>
<gene>
    <name evidence="2" type="ORF">ACJMK2_036603</name>
</gene>
<name>A0ABD3WL99_SINWO</name>
<dbReference type="Proteomes" id="UP001634394">
    <property type="component" value="Unassembled WGS sequence"/>
</dbReference>
<sequence>MDGTVLGVDKTINLGEMYLTSTVLKNQALLRNDTGESHIFFSPSFLHGKSDFETYNAFFSQIASQFTDEEIENMVVGSDEETAIRKSLRRSFPGVTQIVCTLHLKKNVTDYLKNMVGVNVQDRKSVLNTLFGDEGITQADNSVVLDERIKHATDIISEKASGFQPYFEKRMLPILKDHVNYPSRVKNVDAHWTNNNAESVNNIMKIGTNWKQKNISDLIDILQSIVSSQYKDAKRALIEFGRGNFKLASSYMHHRVSIDAWCQETETEQQAIFRKFFKDKGITKLTVRSTNGKITIPKTPSGGKNPHQRKRMRAERSQTRTK</sequence>
<dbReference type="EMBL" id="JBJQND010000006">
    <property type="protein sequence ID" value="KAL3873493.1"/>
    <property type="molecule type" value="Genomic_DNA"/>
</dbReference>
<keyword evidence="3" id="KW-1185">Reference proteome</keyword>
<evidence type="ECO:0000313" key="2">
    <source>
        <dbReference type="EMBL" id="KAL3873493.1"/>
    </source>
</evidence>
<evidence type="ECO:0000313" key="3">
    <source>
        <dbReference type="Proteomes" id="UP001634394"/>
    </source>
</evidence>
<accession>A0ABD3WL99</accession>